<accession>A0A7H0LGZ3</accession>
<dbReference type="GO" id="GO:0004497">
    <property type="term" value="F:monooxygenase activity"/>
    <property type="evidence" value="ECO:0007669"/>
    <property type="project" value="UniProtKB-KW"/>
</dbReference>
<keyword evidence="1" id="KW-0560">Oxidoreductase</keyword>
<reference evidence="1 2" key="1">
    <citation type="submission" date="2020-09" db="EMBL/GenBank/DDBJ databases">
        <title>Sphingomonas sp., a new species isolated from pork steak.</title>
        <authorList>
            <person name="Heidler von Heilborn D."/>
        </authorList>
    </citation>
    <scope>NUCLEOTIDE SEQUENCE [LARGE SCALE GENOMIC DNA]</scope>
    <source>
        <strain evidence="2">S8-3T</strain>
    </source>
</reference>
<dbReference type="RefSeq" id="WP_187761272.1">
    <property type="nucleotide sequence ID" value="NZ_CP061038.1"/>
</dbReference>
<name>A0A7H0LGZ3_9SPHN</name>
<dbReference type="AlphaFoldDB" id="A0A7H0LGZ3"/>
<dbReference type="InterPro" id="IPR011008">
    <property type="entry name" value="Dimeric_a/b-barrel"/>
</dbReference>
<organism evidence="1 2">
    <name type="scientific">Sphingomonas alpina</name>
    <dbReference type="NCBI Taxonomy" id="653931"/>
    <lineage>
        <taxon>Bacteria</taxon>
        <taxon>Pseudomonadati</taxon>
        <taxon>Pseudomonadota</taxon>
        <taxon>Alphaproteobacteria</taxon>
        <taxon>Sphingomonadales</taxon>
        <taxon>Sphingomonadaceae</taxon>
        <taxon>Sphingomonas</taxon>
    </lineage>
</organism>
<evidence type="ECO:0000313" key="1">
    <source>
        <dbReference type="EMBL" id="QNQ08946.1"/>
    </source>
</evidence>
<dbReference type="Gene3D" id="3.30.70.100">
    <property type="match status" value="1"/>
</dbReference>
<proteinExistence type="predicted"/>
<dbReference type="Proteomes" id="UP000516148">
    <property type="component" value="Chromosome"/>
</dbReference>
<keyword evidence="1" id="KW-0503">Monooxygenase</keyword>
<protein>
    <submittedName>
        <fullName evidence="1">Antibiotic biosynthesis monooxygenase</fullName>
    </submittedName>
</protein>
<gene>
    <name evidence="1" type="ORF">H3Z74_19940</name>
</gene>
<sequence length="103" mass="11872">MNRYALFLQHRTKPGMRAEVQKIWQKHMQPAIDANAAHEIYVYSFGGDPDRICAFQVYSNAEEASAFLMTRAYLDYEREAAPLLEGPPQVEVLQPQWIKGDRS</sequence>
<dbReference type="EMBL" id="CP061038">
    <property type="protein sequence ID" value="QNQ08946.1"/>
    <property type="molecule type" value="Genomic_DNA"/>
</dbReference>
<keyword evidence="2" id="KW-1185">Reference proteome</keyword>
<evidence type="ECO:0000313" key="2">
    <source>
        <dbReference type="Proteomes" id="UP000516148"/>
    </source>
</evidence>
<dbReference type="KEGG" id="spap:H3Z74_19940"/>
<dbReference type="SUPFAM" id="SSF54909">
    <property type="entry name" value="Dimeric alpha+beta barrel"/>
    <property type="match status" value="1"/>
</dbReference>